<gene>
    <name evidence="8" type="ORF">ANIA_09392</name>
</gene>
<keyword evidence="3 6" id="KW-0812">Transmembrane</keyword>
<dbReference type="EMBL" id="BN001308">
    <property type="protein sequence ID" value="CBF87526.1"/>
    <property type="molecule type" value="Genomic_DNA"/>
</dbReference>
<dbReference type="SUPFAM" id="SSF103473">
    <property type="entry name" value="MFS general substrate transporter"/>
    <property type="match status" value="2"/>
</dbReference>
<reference evidence="9" key="2">
    <citation type="journal article" date="2009" name="Fungal Genet. Biol.">
        <title>The 2008 update of the Aspergillus nidulans genome annotation: a community effort.</title>
        <authorList>
            <person name="Wortman J.R."/>
            <person name="Gilsenan J.M."/>
            <person name="Joardar V."/>
            <person name="Deegan J."/>
            <person name="Clutterbuck J."/>
            <person name="Andersen M.R."/>
            <person name="Archer D."/>
            <person name="Bencina M."/>
            <person name="Braus G."/>
            <person name="Coutinho P."/>
            <person name="von Dohren H."/>
            <person name="Doonan J."/>
            <person name="Driessen A.J."/>
            <person name="Durek P."/>
            <person name="Espeso E."/>
            <person name="Fekete E."/>
            <person name="Flipphi M."/>
            <person name="Estrada C.G."/>
            <person name="Geysens S."/>
            <person name="Goldman G."/>
            <person name="de Groot P.W."/>
            <person name="Hansen K."/>
            <person name="Harris S.D."/>
            <person name="Heinekamp T."/>
            <person name="Helmstaedt K."/>
            <person name="Henrissat B."/>
            <person name="Hofmann G."/>
            <person name="Homan T."/>
            <person name="Horio T."/>
            <person name="Horiuchi H."/>
            <person name="James S."/>
            <person name="Jones M."/>
            <person name="Karaffa L."/>
            <person name="Karanyi Z."/>
            <person name="Kato M."/>
            <person name="Keller N."/>
            <person name="Kelly D.E."/>
            <person name="Kiel J.A."/>
            <person name="Kim J.M."/>
            <person name="van der Klei I.J."/>
            <person name="Klis F.M."/>
            <person name="Kovalchuk A."/>
            <person name="Krasevec N."/>
            <person name="Kubicek C.P."/>
            <person name="Liu B."/>
            <person name="Maccabe A."/>
            <person name="Meyer V."/>
            <person name="Mirabito P."/>
            <person name="Miskei M."/>
            <person name="Mos M."/>
            <person name="Mullins J."/>
            <person name="Nelson D.R."/>
            <person name="Nielsen J."/>
            <person name="Oakley B.R."/>
            <person name="Osmani S.A."/>
            <person name="Pakula T."/>
            <person name="Paszewski A."/>
            <person name="Paulsen I."/>
            <person name="Pilsyk S."/>
            <person name="Pocsi I."/>
            <person name="Punt P.J."/>
            <person name="Ram A.F."/>
            <person name="Ren Q."/>
            <person name="Robellet X."/>
            <person name="Robson G."/>
            <person name="Seiboth B."/>
            <person name="van Solingen P."/>
            <person name="Specht T."/>
            <person name="Sun J."/>
            <person name="Taheri-Talesh N."/>
            <person name="Takeshita N."/>
            <person name="Ussery D."/>
            <person name="vanKuyk P.A."/>
            <person name="Visser H."/>
            <person name="van de Vondervoort P.J."/>
            <person name="de Vries R.P."/>
            <person name="Walton J."/>
            <person name="Xiang X."/>
            <person name="Xiong Y."/>
            <person name="Zeng A.P."/>
            <person name="Brandt B.W."/>
            <person name="Cornell M.J."/>
            <person name="van den Hondel C.A."/>
            <person name="Visser J."/>
            <person name="Oliver S.G."/>
            <person name="Turner G."/>
        </authorList>
    </citation>
    <scope>GENOME REANNOTATION</scope>
    <source>
        <strain evidence="9">FGSC A4 / ATCC 38163 / CBS 112.46 / NRRL 194 / M139</strain>
    </source>
</reference>
<dbReference type="InterPro" id="IPR011701">
    <property type="entry name" value="MFS"/>
</dbReference>
<feature type="transmembrane region" description="Helical" evidence="6">
    <location>
        <begin position="216"/>
        <end position="235"/>
    </location>
</feature>
<feature type="transmembrane region" description="Helical" evidence="6">
    <location>
        <begin position="276"/>
        <end position="297"/>
    </location>
</feature>
<dbReference type="GO" id="GO:0016020">
    <property type="term" value="C:membrane"/>
    <property type="evidence" value="ECO:0000318"/>
    <property type="project" value="GO_Central"/>
</dbReference>
<name>Q5AQN8_EMENI</name>
<evidence type="ECO:0000256" key="1">
    <source>
        <dbReference type="ARBA" id="ARBA00004141"/>
    </source>
</evidence>
<evidence type="ECO:0000256" key="5">
    <source>
        <dbReference type="ARBA" id="ARBA00023136"/>
    </source>
</evidence>
<feature type="transmembrane region" description="Helical" evidence="6">
    <location>
        <begin position="426"/>
        <end position="446"/>
    </location>
</feature>
<dbReference type="PANTHER" id="PTHR43791">
    <property type="entry name" value="PERMEASE-RELATED"/>
    <property type="match status" value="1"/>
</dbReference>
<dbReference type="Proteomes" id="UP000000560">
    <property type="component" value="Chromosome VIII"/>
</dbReference>
<dbReference type="Pfam" id="PF07690">
    <property type="entry name" value="MFS_1"/>
    <property type="match status" value="1"/>
</dbReference>
<feature type="domain" description="Major facilitator superfamily (MFS) profile" evidence="7">
    <location>
        <begin position="150"/>
        <end position="568"/>
    </location>
</feature>
<dbReference type="InParanoid" id="Q5AQN8"/>
<reference evidence="9" key="1">
    <citation type="journal article" date="2005" name="Nature">
        <title>Sequencing of Aspergillus nidulans and comparative analysis with A. fumigatus and A. oryzae.</title>
        <authorList>
            <person name="Galagan J.E."/>
            <person name="Calvo S.E."/>
            <person name="Cuomo C."/>
            <person name="Ma L.J."/>
            <person name="Wortman J.R."/>
            <person name="Batzoglou S."/>
            <person name="Lee S.I."/>
            <person name="Basturkmen M."/>
            <person name="Spevak C.C."/>
            <person name="Clutterbuck J."/>
            <person name="Kapitonov V."/>
            <person name="Jurka J."/>
            <person name="Scazzocchio C."/>
            <person name="Farman M."/>
            <person name="Butler J."/>
            <person name="Purcell S."/>
            <person name="Harris S."/>
            <person name="Braus G.H."/>
            <person name="Draht O."/>
            <person name="Busch S."/>
            <person name="D'Enfert C."/>
            <person name="Bouchier C."/>
            <person name="Goldman G.H."/>
            <person name="Bell-Pedersen D."/>
            <person name="Griffiths-Jones S."/>
            <person name="Doonan J.H."/>
            <person name="Yu J."/>
            <person name="Vienken K."/>
            <person name="Pain A."/>
            <person name="Freitag M."/>
            <person name="Selker E.U."/>
            <person name="Archer D.B."/>
            <person name="Penalva M.A."/>
            <person name="Oakley B.R."/>
            <person name="Momany M."/>
            <person name="Tanaka T."/>
            <person name="Kumagai T."/>
            <person name="Asai K."/>
            <person name="Machida M."/>
            <person name="Nierman W.C."/>
            <person name="Denning D.W."/>
            <person name="Caddick M."/>
            <person name="Hynes M."/>
            <person name="Paoletti M."/>
            <person name="Fischer R."/>
            <person name="Miller B."/>
            <person name="Dyer P."/>
            <person name="Sachs M.S."/>
            <person name="Osmani S.A."/>
            <person name="Birren B.W."/>
        </authorList>
    </citation>
    <scope>NUCLEOTIDE SEQUENCE [LARGE SCALE GENOMIC DNA]</scope>
    <source>
        <strain evidence="9">FGSC A4 / ATCC 38163 / CBS 112.46 / NRRL 194 / M139</strain>
    </source>
</reference>
<dbReference type="eggNOG" id="KOG2533">
    <property type="taxonomic scope" value="Eukaryota"/>
</dbReference>
<proteinExistence type="predicted"/>
<evidence type="ECO:0000259" key="7">
    <source>
        <dbReference type="PROSITE" id="PS50850"/>
    </source>
</evidence>
<feature type="transmembrane region" description="Helical" evidence="6">
    <location>
        <begin position="189"/>
        <end position="209"/>
    </location>
</feature>
<dbReference type="OMA" id="AKLHMNA"/>
<dbReference type="InterPro" id="IPR020846">
    <property type="entry name" value="MFS_dom"/>
</dbReference>
<evidence type="ECO:0000256" key="3">
    <source>
        <dbReference type="ARBA" id="ARBA00022692"/>
    </source>
</evidence>
<keyword evidence="9" id="KW-1185">Reference proteome</keyword>
<evidence type="ECO:0000256" key="2">
    <source>
        <dbReference type="ARBA" id="ARBA00022448"/>
    </source>
</evidence>
<feature type="transmembrane region" description="Helical" evidence="6">
    <location>
        <begin position="452"/>
        <end position="472"/>
    </location>
</feature>
<sequence length="568" mass="63132">MCPGFMLGCWGYYGGRTASRDLDRKRTVRRRPETNQAAEANQASSVEANAPLLIGEQKNGRGFSFTRSACPSAAYFPLAFSPHPRLSRLAAGTASIVYLRPVPLIPTMDPEKPRAELADDVKQHSLSMTGDADADQKLARRILFKLDTRILPVLALLFLCSFLDRTNVGNAKILGLEDDLDITNHQYDIGLTIFYLFYILSEVPSNLVIKKASPKIWLPALTAVWGIITMCLGFVRNFGSFAAVRALLGIAEGGLLPGMVLYLSSFYRRGDLALRIGLFYTAASLSGAFGGLLARGLAEIGPRGGLEGWRWIMIIEGLLTFLCGCLAYFALPNSIETTPFLTEDERRFARERIQLENPHIQECGPRSRTGELGVVRTADNHRREWLRERCKPNAALDGDTVRRGRRADRRTVFVSFLSDRLKLRGVIMLFSLPIAIAGYAAIGNITSPQAKYGMTFLMATGMYASVPCILVWNSNNSAGHYKRATTSGMQLAIANCGGFVATFIYPNKDKPQFHRGHTVVLSLLVFAWFMILLNVLYCAKINRDKRNGKYSKYEGYSDDRDPKFMMVL</sequence>
<accession>C8VRJ5</accession>
<feature type="transmembrane region" description="Helical" evidence="6">
    <location>
        <begin position="517"/>
        <end position="539"/>
    </location>
</feature>
<dbReference type="FunFam" id="1.20.1250.20:FF:000188">
    <property type="entry name" value="MFS general substrate transporter"/>
    <property type="match status" value="1"/>
</dbReference>
<keyword evidence="5 6" id="KW-0472">Membrane</keyword>
<dbReference type="RefSeq" id="XP_682661.1">
    <property type="nucleotide sequence ID" value="XM_677569.1"/>
</dbReference>
<keyword evidence="4 6" id="KW-1133">Transmembrane helix</keyword>
<feature type="transmembrane region" description="Helical" evidence="6">
    <location>
        <begin position="309"/>
        <end position="331"/>
    </location>
</feature>
<dbReference type="PANTHER" id="PTHR43791:SF67">
    <property type="entry name" value="TRANSPORTER, PUTATIVE (AFU_ORTHOLOGUE AFUA_3G04010)-RELATED"/>
    <property type="match status" value="1"/>
</dbReference>
<evidence type="ECO:0000256" key="4">
    <source>
        <dbReference type="ARBA" id="ARBA00022989"/>
    </source>
</evidence>
<feature type="transmembrane region" description="Helical" evidence="6">
    <location>
        <begin position="484"/>
        <end position="505"/>
    </location>
</feature>
<feature type="transmembrane region" description="Helical" evidence="6">
    <location>
        <begin position="241"/>
        <end position="264"/>
    </location>
</feature>
<dbReference type="PROSITE" id="PS50850">
    <property type="entry name" value="MFS"/>
    <property type="match status" value="1"/>
</dbReference>
<dbReference type="Gene3D" id="1.20.1250.20">
    <property type="entry name" value="MFS general substrate transporter like domains"/>
    <property type="match status" value="1"/>
</dbReference>
<dbReference type="AlphaFoldDB" id="Q5AQN8"/>
<dbReference type="GO" id="GO:0022857">
    <property type="term" value="F:transmembrane transporter activity"/>
    <property type="evidence" value="ECO:0000318"/>
    <property type="project" value="GO_Central"/>
</dbReference>
<dbReference type="OrthoDB" id="9971669at2759"/>
<evidence type="ECO:0000256" key="6">
    <source>
        <dbReference type="SAM" id="Phobius"/>
    </source>
</evidence>
<evidence type="ECO:0000313" key="8">
    <source>
        <dbReference type="EMBL" id="CBF87526.1"/>
    </source>
</evidence>
<dbReference type="HOGENOM" id="CLU_001265_0_1_1"/>
<keyword evidence="2" id="KW-0813">Transport</keyword>
<protein>
    <submittedName>
        <fullName evidence="8">MFS transporter, putative (AFU_orthologue AFUA_3G04010)</fullName>
    </submittedName>
</protein>
<dbReference type="GeneID" id="2867848"/>
<accession>Q5AQN8</accession>
<dbReference type="InterPro" id="IPR036259">
    <property type="entry name" value="MFS_trans_sf"/>
</dbReference>
<organism evidence="8 9">
    <name type="scientific">Emericella nidulans (strain FGSC A4 / ATCC 38163 / CBS 112.46 / NRRL 194 / M139)</name>
    <name type="common">Aspergillus nidulans</name>
    <dbReference type="NCBI Taxonomy" id="227321"/>
    <lineage>
        <taxon>Eukaryota</taxon>
        <taxon>Fungi</taxon>
        <taxon>Dikarya</taxon>
        <taxon>Ascomycota</taxon>
        <taxon>Pezizomycotina</taxon>
        <taxon>Eurotiomycetes</taxon>
        <taxon>Eurotiomycetidae</taxon>
        <taxon>Eurotiales</taxon>
        <taxon>Aspergillaceae</taxon>
        <taxon>Aspergillus</taxon>
        <taxon>Aspergillus subgen. Nidulantes</taxon>
    </lineage>
</organism>
<dbReference type="KEGG" id="ani:ANIA_09392"/>
<comment type="subcellular location">
    <subcellularLocation>
        <location evidence="1">Membrane</location>
        <topology evidence="1">Multi-pass membrane protein</topology>
    </subcellularLocation>
</comment>
<evidence type="ECO:0000313" key="9">
    <source>
        <dbReference type="Proteomes" id="UP000000560"/>
    </source>
</evidence>